<dbReference type="SMART" id="SM00312">
    <property type="entry name" value="PX"/>
    <property type="match status" value="1"/>
</dbReference>
<dbReference type="Gene3D" id="3.30.1520.10">
    <property type="entry name" value="Phox-like domain"/>
    <property type="match status" value="1"/>
</dbReference>
<feature type="region of interest" description="Disordered" evidence="1">
    <location>
        <begin position="242"/>
        <end position="295"/>
    </location>
</feature>
<evidence type="ECO:0000256" key="1">
    <source>
        <dbReference type="SAM" id="MobiDB-lite"/>
    </source>
</evidence>
<gene>
    <name evidence="4" type="primary">SNX15</name>
</gene>
<evidence type="ECO:0000313" key="4">
    <source>
        <dbReference type="RefSeq" id="XP_032803544.1"/>
    </source>
</evidence>
<dbReference type="PANTHER" id="PTHR15508:SF8">
    <property type="entry name" value="LD24550P"/>
    <property type="match status" value="1"/>
</dbReference>
<dbReference type="InterPro" id="IPR036871">
    <property type="entry name" value="PX_dom_sf"/>
</dbReference>
<dbReference type="InterPro" id="IPR051866">
    <property type="entry name" value="Intracell_Sig-Traffick_Protein"/>
</dbReference>
<name>A0AAJ7SQD5_PETMA</name>
<dbReference type="Pfam" id="PF00787">
    <property type="entry name" value="PX"/>
    <property type="match status" value="1"/>
</dbReference>
<keyword evidence="3" id="KW-1185">Reference proteome</keyword>
<dbReference type="GeneID" id="116939383"/>
<sequence>MPRRGAEKEPLSRFYSVSEPRLHERGHTEYKVTARIVSRKHPEKISETVVWRRYSDFKKLHRDLAYIHRNLFRRRSEEFPAFAKPTIFGRFEAAVLEERRASAEMLLRFAATVPALYNSQQLKDFLEGGHSYELGESAPLPSLPEPLLPLPGIDSPPSTPPLPANTTIPPALQPSHSASSAVCQPQVADEDLDLLDGLTSTLSVSGVEDCVISTDLCLDEAGPPYDTAPVTTTLDMKIEAPREGQGLHEEEKMEDTQGQYKGGRSMDERESENKSDKSEDVGARDPSLASIPVAGLSQHELELFDPCAKSGEEDGDWFAELLEDDVLHGV</sequence>
<dbReference type="InterPro" id="IPR001683">
    <property type="entry name" value="PX_dom"/>
</dbReference>
<protein>
    <submittedName>
        <fullName evidence="4">Sorting nexin-15</fullName>
    </submittedName>
</protein>
<dbReference type="PANTHER" id="PTHR15508">
    <property type="entry name" value="RIBOSOMAL PROTEIN S6 KINASE"/>
    <property type="match status" value="1"/>
</dbReference>
<feature type="domain" description="PX" evidence="2">
    <location>
        <begin position="8"/>
        <end position="133"/>
    </location>
</feature>
<proteinExistence type="predicted"/>
<accession>A0AAJ7SQD5</accession>
<dbReference type="GO" id="GO:0035091">
    <property type="term" value="F:phosphatidylinositol binding"/>
    <property type="evidence" value="ECO:0007669"/>
    <property type="project" value="InterPro"/>
</dbReference>
<feature type="region of interest" description="Disordered" evidence="1">
    <location>
        <begin position="154"/>
        <end position="179"/>
    </location>
</feature>
<feature type="compositionally biased region" description="Polar residues" evidence="1">
    <location>
        <begin position="164"/>
        <end position="179"/>
    </location>
</feature>
<reference evidence="4" key="1">
    <citation type="submission" date="2025-08" db="UniProtKB">
        <authorList>
            <consortium name="RefSeq"/>
        </authorList>
    </citation>
    <scope>IDENTIFICATION</scope>
    <source>
        <tissue evidence="4">Sperm</tissue>
    </source>
</reference>
<evidence type="ECO:0000313" key="3">
    <source>
        <dbReference type="Proteomes" id="UP001318040"/>
    </source>
</evidence>
<dbReference type="Proteomes" id="UP001318040">
    <property type="component" value="Chromosome 6"/>
</dbReference>
<dbReference type="AlphaFoldDB" id="A0AAJ7SQD5"/>
<dbReference type="PROSITE" id="PS50195">
    <property type="entry name" value="PX"/>
    <property type="match status" value="1"/>
</dbReference>
<feature type="compositionally biased region" description="Basic and acidic residues" evidence="1">
    <location>
        <begin position="264"/>
        <end position="283"/>
    </location>
</feature>
<evidence type="ECO:0000259" key="2">
    <source>
        <dbReference type="PROSITE" id="PS50195"/>
    </source>
</evidence>
<dbReference type="CTD" id="29907"/>
<dbReference type="RefSeq" id="XP_032803544.1">
    <property type="nucleotide sequence ID" value="XM_032947653.1"/>
</dbReference>
<feature type="compositionally biased region" description="Basic and acidic residues" evidence="1">
    <location>
        <begin position="242"/>
        <end position="255"/>
    </location>
</feature>
<dbReference type="KEGG" id="pmrn:116939383"/>
<dbReference type="SUPFAM" id="SSF64268">
    <property type="entry name" value="PX domain"/>
    <property type="match status" value="1"/>
</dbReference>
<organism evidence="3 4">
    <name type="scientific">Petromyzon marinus</name>
    <name type="common">Sea lamprey</name>
    <dbReference type="NCBI Taxonomy" id="7757"/>
    <lineage>
        <taxon>Eukaryota</taxon>
        <taxon>Metazoa</taxon>
        <taxon>Chordata</taxon>
        <taxon>Craniata</taxon>
        <taxon>Vertebrata</taxon>
        <taxon>Cyclostomata</taxon>
        <taxon>Hyperoartia</taxon>
        <taxon>Petromyzontiformes</taxon>
        <taxon>Petromyzontidae</taxon>
        <taxon>Petromyzon</taxon>
    </lineage>
</organism>